<evidence type="ECO:0000313" key="2">
    <source>
        <dbReference type="Proteomes" id="UP001386955"/>
    </source>
</evidence>
<comment type="caution">
    <text evidence="1">The sequence shown here is derived from an EMBL/GenBank/DDBJ whole genome shotgun (WGS) entry which is preliminary data.</text>
</comment>
<sequence length="401" mass="45823">MPDFPDSGIYRCSHGAVTRSSAQKGKLIEGRSGSCSANALAKRRLISTSILYEKASERSLLGKNRFTSSQLAFFYVPGYLYSSFKVLQRQLLELLLSLRLQRQQRDIEKREHKSSESFNKAYWKRLEEQGDWGTFFVRDAQLKPTSISSGGRSAEVVQLGIPFDMRYSYGDFSPFLPCLHSRLALHKKATSGPFIDLTFNSFIKSFLRSGHVIDSSRRYATSIRYGSTLLAAMDSPGSLAWNYISTLVRRAGVYVPRFAPSFLCQAWRKLQGLTRSTTLIHRHWGYSLERKVLGLDSPTPKQKNLDQNRNFVRFSSSWNGVSSRRSSCTACVAYAKRTSKGLRQKPHSCIFFLLGTRSERMHWIDARALRRKDAFRGKRPWGDTVYDPWISDRETVSKLRS</sequence>
<name>A0AAN9S505_PSOTE</name>
<dbReference type="EMBL" id="JAYMYS010000006">
    <property type="protein sequence ID" value="KAK7389363.1"/>
    <property type="molecule type" value="Genomic_DNA"/>
</dbReference>
<proteinExistence type="predicted"/>
<organism evidence="1 2">
    <name type="scientific">Psophocarpus tetragonolobus</name>
    <name type="common">Winged bean</name>
    <name type="synonym">Dolichos tetragonolobus</name>
    <dbReference type="NCBI Taxonomy" id="3891"/>
    <lineage>
        <taxon>Eukaryota</taxon>
        <taxon>Viridiplantae</taxon>
        <taxon>Streptophyta</taxon>
        <taxon>Embryophyta</taxon>
        <taxon>Tracheophyta</taxon>
        <taxon>Spermatophyta</taxon>
        <taxon>Magnoliopsida</taxon>
        <taxon>eudicotyledons</taxon>
        <taxon>Gunneridae</taxon>
        <taxon>Pentapetalae</taxon>
        <taxon>rosids</taxon>
        <taxon>fabids</taxon>
        <taxon>Fabales</taxon>
        <taxon>Fabaceae</taxon>
        <taxon>Papilionoideae</taxon>
        <taxon>50 kb inversion clade</taxon>
        <taxon>NPAAA clade</taxon>
        <taxon>indigoferoid/millettioid clade</taxon>
        <taxon>Phaseoleae</taxon>
        <taxon>Psophocarpus</taxon>
    </lineage>
</organism>
<reference evidence="1 2" key="1">
    <citation type="submission" date="2024-01" db="EMBL/GenBank/DDBJ databases">
        <title>The genomes of 5 underutilized Papilionoideae crops provide insights into root nodulation and disease resistanc.</title>
        <authorList>
            <person name="Jiang F."/>
        </authorList>
    </citation>
    <scope>NUCLEOTIDE SEQUENCE [LARGE SCALE GENOMIC DNA]</scope>
    <source>
        <strain evidence="1">DUOXIRENSHENG_FW03</strain>
        <tissue evidence="1">Leaves</tissue>
    </source>
</reference>
<protein>
    <submittedName>
        <fullName evidence="1">Uncharacterized protein</fullName>
    </submittedName>
</protein>
<dbReference type="AlphaFoldDB" id="A0AAN9S505"/>
<keyword evidence="2" id="KW-1185">Reference proteome</keyword>
<gene>
    <name evidence="1" type="ORF">VNO78_24323</name>
</gene>
<evidence type="ECO:0000313" key="1">
    <source>
        <dbReference type="EMBL" id="KAK7389363.1"/>
    </source>
</evidence>
<dbReference type="Proteomes" id="UP001386955">
    <property type="component" value="Unassembled WGS sequence"/>
</dbReference>
<accession>A0AAN9S505</accession>